<feature type="compositionally biased region" description="Basic and acidic residues" evidence="1">
    <location>
        <begin position="131"/>
        <end position="146"/>
    </location>
</feature>
<protein>
    <recommendedName>
        <fullName evidence="2">DUF7580 domain-containing protein</fullName>
    </recommendedName>
</protein>
<accession>A0A9X0BHR6</accession>
<evidence type="ECO:0000259" key="2">
    <source>
        <dbReference type="Pfam" id="PF24476"/>
    </source>
</evidence>
<dbReference type="OrthoDB" id="1911848at2759"/>
<dbReference type="Gene3D" id="1.10.510.10">
    <property type="entry name" value="Transferase(Phosphotransferase) domain 1"/>
    <property type="match status" value="1"/>
</dbReference>
<dbReference type="InterPro" id="IPR011009">
    <property type="entry name" value="Kinase-like_dom_sf"/>
</dbReference>
<organism evidence="3 4">
    <name type="scientific">Penicillium desertorum</name>
    <dbReference type="NCBI Taxonomy" id="1303715"/>
    <lineage>
        <taxon>Eukaryota</taxon>
        <taxon>Fungi</taxon>
        <taxon>Dikarya</taxon>
        <taxon>Ascomycota</taxon>
        <taxon>Pezizomycotina</taxon>
        <taxon>Eurotiomycetes</taxon>
        <taxon>Eurotiomycetidae</taxon>
        <taxon>Eurotiales</taxon>
        <taxon>Aspergillaceae</taxon>
        <taxon>Penicillium</taxon>
    </lineage>
</organism>
<dbReference type="AlphaFoldDB" id="A0A9X0BHR6"/>
<proteinExistence type="predicted"/>
<feature type="domain" description="DUF7580" evidence="2">
    <location>
        <begin position="389"/>
        <end position="610"/>
    </location>
</feature>
<evidence type="ECO:0000313" key="3">
    <source>
        <dbReference type="EMBL" id="KAJ5462248.1"/>
    </source>
</evidence>
<dbReference type="EMBL" id="JAPWDO010000007">
    <property type="protein sequence ID" value="KAJ5462248.1"/>
    <property type="molecule type" value="Genomic_DNA"/>
</dbReference>
<name>A0A9X0BHR6_9EURO</name>
<dbReference type="PANTHER" id="PTHR37542">
    <property type="entry name" value="HELO DOMAIN-CONTAINING PROTEIN-RELATED"/>
    <property type="match status" value="1"/>
</dbReference>
<evidence type="ECO:0000256" key="1">
    <source>
        <dbReference type="SAM" id="MobiDB-lite"/>
    </source>
</evidence>
<keyword evidence="4" id="KW-1185">Reference proteome</keyword>
<dbReference type="PANTHER" id="PTHR37542:SF1">
    <property type="entry name" value="PRION-INHIBITION AND PROPAGATION HELO DOMAIN-CONTAINING PROTEIN"/>
    <property type="match status" value="1"/>
</dbReference>
<reference evidence="3" key="1">
    <citation type="submission" date="2022-12" db="EMBL/GenBank/DDBJ databases">
        <authorList>
            <person name="Petersen C."/>
        </authorList>
    </citation>
    <scope>NUCLEOTIDE SEQUENCE</scope>
    <source>
        <strain evidence="3">IBT 17660</strain>
    </source>
</reference>
<feature type="region of interest" description="Disordered" evidence="1">
    <location>
        <begin position="684"/>
        <end position="709"/>
    </location>
</feature>
<reference evidence="3" key="2">
    <citation type="journal article" date="2023" name="IMA Fungus">
        <title>Comparative genomic study of the Penicillium genus elucidates a diverse pangenome and 15 lateral gene transfer events.</title>
        <authorList>
            <person name="Petersen C."/>
            <person name="Sorensen T."/>
            <person name="Nielsen M.R."/>
            <person name="Sondergaard T.E."/>
            <person name="Sorensen J.L."/>
            <person name="Fitzpatrick D.A."/>
            <person name="Frisvad J.C."/>
            <person name="Nielsen K.L."/>
        </authorList>
    </citation>
    <scope>NUCLEOTIDE SEQUENCE</scope>
    <source>
        <strain evidence="3">IBT 17660</strain>
    </source>
</reference>
<dbReference type="SUPFAM" id="SSF56112">
    <property type="entry name" value="Protein kinase-like (PK-like)"/>
    <property type="match status" value="1"/>
</dbReference>
<evidence type="ECO:0000313" key="4">
    <source>
        <dbReference type="Proteomes" id="UP001147760"/>
    </source>
</evidence>
<comment type="caution">
    <text evidence="3">The sequence shown here is derived from an EMBL/GenBank/DDBJ whole genome shotgun (WGS) entry which is preliminary data.</text>
</comment>
<dbReference type="Proteomes" id="UP001147760">
    <property type="component" value="Unassembled WGS sequence"/>
</dbReference>
<dbReference type="Pfam" id="PF24476">
    <property type="entry name" value="DUF7580"/>
    <property type="match status" value="1"/>
</dbReference>
<feature type="compositionally biased region" description="Polar residues" evidence="1">
    <location>
        <begin position="700"/>
        <end position="709"/>
    </location>
</feature>
<dbReference type="InterPro" id="IPR056002">
    <property type="entry name" value="DUF7580"/>
</dbReference>
<gene>
    <name evidence="3" type="ORF">N7530_010453</name>
</gene>
<sequence>MDLQSKKEVATRVLEPRTSISSLLEVCTCLFATLISTLSSQDSPTHLDLVPSLQEELSRLRVWAGNLGAQREENDEQSLEYSLKHAPELRREVIDHFHDLSEAIQEATSIASGEEIQFATDTSDSENEISDPGRVRAREEPKHGDGDYHELEEYLEDIRHTVTSLSHISGGLNRSSYRFANTLENPAGNVRVWGSADVRPYETDSPILWDIEGTAIPPNFQHLTADVMDKNRNEYDEIRREPLQLEEMMQKSEEMLLNIEGGADFDFGKELHGLISVKEFDDITLNDRFACKEADNMKSHRPRGVLDMDDKKFEVWFEWKSVDNVTKGSNEDKKSRLLTAILAQMLHSNKPQHFYSPKCIGYIDDRERHNRYGWVFIMPKGSVKDTTLKSLHTILGQSHFKPTLAQRISLAWKLASTLLYLHSANWLHNGIHSGNVVFSFDGETFDVEKPILSGFEYSRPQSHKTTYLSLDPIWDIYRWPGIEIEASKADNPGRTYDIYSLGLVLLEVAHWKPLHEMMRLRKWPEPSTQDCRIRAWLLGEERFPPFKRSNPLLELRDIAGEKYWKATNRCLVAHGEMGTCIQKEADQAHGTETGVQLHEEAITNLVVDELKGEEHVVKLIPGENNSTLSLTTCADASIAADSTQAKGFEDIVSEHQPQQILVSTLGDLISARRAVAGPRDLRCIGQRSDETGGKLPQDTIGRSSGDNLK</sequence>
<feature type="region of interest" description="Disordered" evidence="1">
    <location>
        <begin position="119"/>
        <end position="146"/>
    </location>
</feature>